<dbReference type="Proteomes" id="UP001162483">
    <property type="component" value="Unassembled WGS sequence"/>
</dbReference>
<dbReference type="InterPro" id="IPR030456">
    <property type="entry name" value="TF_fork_head_CS_2"/>
</dbReference>
<dbReference type="InterPro" id="IPR036388">
    <property type="entry name" value="WH-like_DNA-bd_sf"/>
</dbReference>
<keyword evidence="5 6" id="KW-0539">Nucleus</keyword>
<evidence type="ECO:0000259" key="8">
    <source>
        <dbReference type="PROSITE" id="PS50039"/>
    </source>
</evidence>
<name>A0ABN9HH80_9NEOB</name>
<feature type="compositionally biased region" description="Basic and acidic residues" evidence="7">
    <location>
        <begin position="132"/>
        <end position="144"/>
    </location>
</feature>
<organism evidence="9 10">
    <name type="scientific">Staurois parvus</name>
    <dbReference type="NCBI Taxonomy" id="386267"/>
    <lineage>
        <taxon>Eukaryota</taxon>
        <taxon>Metazoa</taxon>
        <taxon>Chordata</taxon>
        <taxon>Craniata</taxon>
        <taxon>Vertebrata</taxon>
        <taxon>Euteleostomi</taxon>
        <taxon>Amphibia</taxon>
        <taxon>Batrachia</taxon>
        <taxon>Anura</taxon>
        <taxon>Neobatrachia</taxon>
        <taxon>Ranoidea</taxon>
        <taxon>Ranidae</taxon>
        <taxon>Staurois</taxon>
    </lineage>
</organism>
<evidence type="ECO:0000256" key="4">
    <source>
        <dbReference type="ARBA" id="ARBA00023163"/>
    </source>
</evidence>
<comment type="caution">
    <text evidence="9">The sequence shown here is derived from an EMBL/GenBank/DDBJ whole genome shotgun (WGS) entry which is preliminary data.</text>
</comment>
<proteinExistence type="predicted"/>
<evidence type="ECO:0000256" key="2">
    <source>
        <dbReference type="ARBA" id="ARBA00023015"/>
    </source>
</evidence>
<dbReference type="PROSITE" id="PS00658">
    <property type="entry name" value="FORK_HEAD_2"/>
    <property type="match status" value="1"/>
</dbReference>
<evidence type="ECO:0000256" key="7">
    <source>
        <dbReference type="SAM" id="MobiDB-lite"/>
    </source>
</evidence>
<dbReference type="InterPro" id="IPR036390">
    <property type="entry name" value="WH_DNA-bd_sf"/>
</dbReference>
<feature type="DNA-binding region" description="Fork-head" evidence="6">
    <location>
        <begin position="29"/>
        <end position="123"/>
    </location>
</feature>
<keyword evidence="4" id="KW-0804">Transcription</keyword>
<comment type="subcellular location">
    <subcellularLocation>
        <location evidence="1 6">Nucleus</location>
    </subcellularLocation>
</comment>
<feature type="region of interest" description="Disordered" evidence="7">
    <location>
        <begin position="114"/>
        <end position="173"/>
    </location>
</feature>
<dbReference type="Pfam" id="PF00250">
    <property type="entry name" value="Forkhead"/>
    <property type="match status" value="1"/>
</dbReference>
<dbReference type="InterPro" id="IPR050211">
    <property type="entry name" value="FOX_domain-containing"/>
</dbReference>
<dbReference type="PROSITE" id="PS00657">
    <property type="entry name" value="FORK_HEAD_1"/>
    <property type="match status" value="1"/>
</dbReference>
<feature type="domain" description="Fork-head" evidence="8">
    <location>
        <begin position="29"/>
        <end position="123"/>
    </location>
</feature>
<dbReference type="InterPro" id="IPR001766">
    <property type="entry name" value="Fork_head_dom"/>
</dbReference>
<dbReference type="SMART" id="SM00339">
    <property type="entry name" value="FH"/>
    <property type="match status" value="1"/>
</dbReference>
<reference evidence="9" key="1">
    <citation type="submission" date="2023-05" db="EMBL/GenBank/DDBJ databases">
        <authorList>
            <person name="Stuckert A."/>
        </authorList>
    </citation>
    <scope>NUCLEOTIDE SEQUENCE</scope>
</reference>
<keyword evidence="3 6" id="KW-0238">DNA-binding</keyword>
<dbReference type="Gene3D" id="1.10.10.10">
    <property type="entry name" value="Winged helix-like DNA-binding domain superfamily/Winged helix DNA-binding domain"/>
    <property type="match status" value="1"/>
</dbReference>
<dbReference type="InterPro" id="IPR018122">
    <property type="entry name" value="TF_fork_head_CS_1"/>
</dbReference>
<dbReference type="PROSITE" id="PS50039">
    <property type="entry name" value="FORK_HEAD_3"/>
    <property type="match status" value="1"/>
</dbReference>
<accession>A0ABN9HH80</accession>
<sequence length="232" mass="26240">MVVGPPVYGPSELQWRPFPTQEALRLMVRPPYSYSALIAMAIDNSPTKKRTLSQIYTYVADKFPFYKTSPVGWRNSIRHNLSLNDCFKKVARDDHDPGKGSYWTVDPNCDRMFDNGSFRRKRKKKSKGSTGHRTELSEKLDSKNSSKSWRSGSLEDNQENKVKSSPKSSSSLDTSPCLFTSSIMGSRPFGEFLPPKCYFPGLAPHPIGNDSVQLGEANFLPHYMLYNQKAEV</sequence>
<evidence type="ECO:0000313" key="10">
    <source>
        <dbReference type="Proteomes" id="UP001162483"/>
    </source>
</evidence>
<evidence type="ECO:0000256" key="3">
    <source>
        <dbReference type="ARBA" id="ARBA00023125"/>
    </source>
</evidence>
<evidence type="ECO:0000256" key="6">
    <source>
        <dbReference type="PROSITE-ProRule" id="PRU00089"/>
    </source>
</evidence>
<evidence type="ECO:0000256" key="1">
    <source>
        <dbReference type="ARBA" id="ARBA00004123"/>
    </source>
</evidence>
<evidence type="ECO:0000313" key="9">
    <source>
        <dbReference type="EMBL" id="CAI9619023.1"/>
    </source>
</evidence>
<dbReference type="PANTHER" id="PTHR11829">
    <property type="entry name" value="FORKHEAD BOX PROTEIN"/>
    <property type="match status" value="1"/>
</dbReference>
<keyword evidence="10" id="KW-1185">Reference proteome</keyword>
<gene>
    <name evidence="9" type="ORF">SPARVUS_LOCUS15770336</name>
</gene>
<keyword evidence="2" id="KW-0805">Transcription regulation</keyword>
<feature type="compositionally biased region" description="Basic residues" evidence="7">
    <location>
        <begin position="118"/>
        <end position="127"/>
    </location>
</feature>
<dbReference type="EMBL" id="CATNWA010020581">
    <property type="protein sequence ID" value="CAI9619023.1"/>
    <property type="molecule type" value="Genomic_DNA"/>
</dbReference>
<protein>
    <recommendedName>
        <fullName evidence="8">Fork-head domain-containing protein</fullName>
    </recommendedName>
</protein>
<evidence type="ECO:0000256" key="5">
    <source>
        <dbReference type="ARBA" id="ARBA00023242"/>
    </source>
</evidence>
<dbReference type="PANTHER" id="PTHR11829:SF384">
    <property type="entry name" value="FORK-HEAD DOMAIN-CONTAINING PROTEIN"/>
    <property type="match status" value="1"/>
</dbReference>
<dbReference type="SUPFAM" id="SSF46785">
    <property type="entry name" value="Winged helix' DNA-binding domain"/>
    <property type="match status" value="1"/>
</dbReference>
<dbReference type="PRINTS" id="PR00053">
    <property type="entry name" value="FORKHEAD"/>
</dbReference>